<dbReference type="AlphaFoldDB" id="A0A679G0V0"/>
<organism evidence="2 3">
    <name type="scientific">Geobacillus subterraneus</name>
    <dbReference type="NCBI Taxonomy" id="129338"/>
    <lineage>
        <taxon>Bacteria</taxon>
        <taxon>Bacillati</taxon>
        <taxon>Bacillota</taxon>
        <taxon>Bacilli</taxon>
        <taxon>Bacillales</taxon>
        <taxon>Anoxybacillaceae</taxon>
        <taxon>Geobacillus</taxon>
    </lineage>
</organism>
<evidence type="ECO:0000313" key="3">
    <source>
        <dbReference type="Proteomes" id="UP000501421"/>
    </source>
</evidence>
<protein>
    <submittedName>
        <fullName evidence="2">Uncharacterized protein</fullName>
    </submittedName>
</protein>
<dbReference type="RefSeq" id="WP_061912575.1">
    <property type="nucleotide sequence ID" value="NZ_AP022557.1"/>
</dbReference>
<sequence length="76" mass="8441">MKGDGRRRGCDDQRFFPPVGGEASKAEPVMDSRSRFSESFLNIEKLVPSIKANSGFSSTLTRPAEIAVFSDQWMNV</sequence>
<reference evidence="3" key="1">
    <citation type="journal article" date="2020" name="Microbiol. Resour. Announc.">
        <title>Complete Genome Sequence of Geobacillus sp. Strain E55-1, Isolated from Mine Geyser in Japan.</title>
        <authorList>
            <person name="Miyazaki K."/>
            <person name="Hase E."/>
            <person name="Tokito N."/>
        </authorList>
    </citation>
    <scope>NUCLEOTIDE SEQUENCE [LARGE SCALE GENOMIC DNA]</scope>
    <source>
        <strain evidence="3">E55-1</strain>
    </source>
</reference>
<proteinExistence type="predicted"/>
<feature type="region of interest" description="Disordered" evidence="1">
    <location>
        <begin position="1"/>
        <end position="30"/>
    </location>
</feature>
<keyword evidence="3" id="KW-1185">Reference proteome</keyword>
<accession>A0A679G0V0</accession>
<feature type="compositionally biased region" description="Basic and acidic residues" evidence="1">
    <location>
        <begin position="1"/>
        <end position="14"/>
    </location>
</feature>
<name>A0A679G0V0_9BACL</name>
<evidence type="ECO:0000313" key="2">
    <source>
        <dbReference type="EMBL" id="BBW97591.1"/>
    </source>
</evidence>
<dbReference type="Proteomes" id="UP000501421">
    <property type="component" value="Chromosome"/>
</dbReference>
<dbReference type="EMBL" id="AP022557">
    <property type="protein sequence ID" value="BBW97591.1"/>
    <property type="molecule type" value="Genomic_DNA"/>
</dbReference>
<evidence type="ECO:0000256" key="1">
    <source>
        <dbReference type="SAM" id="MobiDB-lite"/>
    </source>
</evidence>
<gene>
    <name evidence="2" type="ORF">GsuE55_24240</name>
</gene>